<reference evidence="5 6" key="1">
    <citation type="submission" date="2018-07" db="EMBL/GenBank/DDBJ databases">
        <title>Comparative genomes isolates from brazilian mangrove.</title>
        <authorList>
            <person name="De Araujo J.E."/>
            <person name="Taketani R.G."/>
            <person name="Silva M.C.P."/>
            <person name="Lourenco M.V."/>
            <person name="Oliveira V.M."/>
            <person name="Andreote F.D."/>
        </authorList>
    </citation>
    <scope>NUCLEOTIDE SEQUENCE [LARGE SCALE GENOMIC DNA]</scope>
    <source>
        <strain evidence="5 6">HEX PRIS-MGV</strain>
    </source>
</reference>
<evidence type="ECO:0000313" key="5">
    <source>
        <dbReference type="EMBL" id="RCS46072.1"/>
    </source>
</evidence>
<dbReference type="InterPro" id="IPR004482">
    <property type="entry name" value="Mg_chelat-rel"/>
</dbReference>
<dbReference type="Gene3D" id="3.30.230.10">
    <property type="match status" value="1"/>
</dbReference>
<dbReference type="InterPro" id="IPR014721">
    <property type="entry name" value="Ribsml_uS5_D2-typ_fold_subgr"/>
</dbReference>
<gene>
    <name evidence="5" type="ORF">DTL42_16420</name>
</gene>
<dbReference type="InterPro" id="IPR000523">
    <property type="entry name" value="Mg_chelatse_chII-like_cat_dom"/>
</dbReference>
<evidence type="ECO:0000256" key="1">
    <source>
        <dbReference type="ARBA" id="ARBA00006354"/>
    </source>
</evidence>
<dbReference type="Pfam" id="PF01078">
    <property type="entry name" value="Mg_chelatase"/>
    <property type="match status" value="1"/>
</dbReference>
<dbReference type="PRINTS" id="PR01657">
    <property type="entry name" value="MCMFAMILY"/>
</dbReference>
<dbReference type="RefSeq" id="WP_114369901.1">
    <property type="nucleotide sequence ID" value="NZ_QPEX01000033.1"/>
</dbReference>
<keyword evidence="2" id="KW-0547">Nucleotide-binding</keyword>
<dbReference type="SMART" id="SM00382">
    <property type="entry name" value="AAA"/>
    <property type="match status" value="1"/>
</dbReference>
<comment type="similarity">
    <text evidence="1">Belongs to the Mg-chelatase subunits D/I family. ComM subfamily.</text>
</comment>
<evidence type="ECO:0000256" key="3">
    <source>
        <dbReference type="ARBA" id="ARBA00022840"/>
    </source>
</evidence>
<dbReference type="InterPro" id="IPR001208">
    <property type="entry name" value="MCM_dom"/>
</dbReference>
<dbReference type="GO" id="GO:0003677">
    <property type="term" value="F:DNA binding"/>
    <property type="evidence" value="ECO:0007669"/>
    <property type="project" value="InterPro"/>
</dbReference>
<keyword evidence="3 5" id="KW-0067">ATP-binding</keyword>
<dbReference type="EMBL" id="QPEX01000033">
    <property type="protein sequence ID" value="RCS46072.1"/>
    <property type="molecule type" value="Genomic_DNA"/>
</dbReference>
<dbReference type="InterPro" id="IPR003593">
    <property type="entry name" value="AAA+_ATPase"/>
</dbReference>
<dbReference type="PROSITE" id="PS00676">
    <property type="entry name" value="SIGMA54_INTERACT_2"/>
    <property type="match status" value="1"/>
</dbReference>
<dbReference type="SUPFAM" id="SSF54211">
    <property type="entry name" value="Ribosomal protein S5 domain 2-like"/>
    <property type="match status" value="1"/>
</dbReference>
<feature type="domain" description="AAA+ ATPase" evidence="4">
    <location>
        <begin position="214"/>
        <end position="397"/>
    </location>
</feature>
<organism evidence="5 6">
    <name type="scientific">Bremerella cremea</name>
    <dbReference type="NCBI Taxonomy" id="1031537"/>
    <lineage>
        <taxon>Bacteria</taxon>
        <taxon>Pseudomonadati</taxon>
        <taxon>Planctomycetota</taxon>
        <taxon>Planctomycetia</taxon>
        <taxon>Pirellulales</taxon>
        <taxon>Pirellulaceae</taxon>
        <taxon>Bremerella</taxon>
    </lineage>
</organism>
<proteinExistence type="inferred from homology"/>
<evidence type="ECO:0000313" key="6">
    <source>
        <dbReference type="Proteomes" id="UP000253562"/>
    </source>
</evidence>
<comment type="caution">
    <text evidence="5">The sequence shown here is derived from an EMBL/GenBank/DDBJ whole genome shotgun (WGS) entry which is preliminary data.</text>
</comment>
<dbReference type="InterPro" id="IPR020568">
    <property type="entry name" value="Ribosomal_Su5_D2-typ_SF"/>
</dbReference>
<sequence>MLAQLRTYSMAGIEALPVDVEVDVSPTALPKTVLVGLPEAAVRESVHRIERALVNSGFFCPRDRVVINLAPAELPKNAASFDLPITLGILAGSGQLQSDLLGQYAIVGELALEGITRPIRGVLSMAMAAEKQGLAGIIVPAENAREAAVVEGIEVIPVASLTEAVGYLAGQLDIEPVPPQIQTLLEEHSNYDVDFADVRGQELAKRATTIAAAGMHNLLFVGPPGSGKTMLAKRVRTILPGLTPSESVETTRIYSATGRLASDQPLLATRPFRSPHHTISEAGLVGGGSNPAPGEISLSHNGILFLDELPEFNRRTLELMRQPLEDRMVTISRALRSVTFPADFMLVAAMNPCPCGYRNDPRRDCRCTTPQVEKYVGKISGPLLDRIDIQIEVPAVPYQELASTTDGTSSEVLRATVIEARKIQTRRFVGSKTRYNGQMSSREVRKFCHVEDDAAALMKQSISNFGLSARAYDKILRLARTIADLEADTMISADHVCEAINYRMLDRSLVG</sequence>
<dbReference type="InterPro" id="IPR027417">
    <property type="entry name" value="P-loop_NTPase"/>
</dbReference>
<name>A0A368KNP7_9BACT</name>
<dbReference type="PANTHER" id="PTHR32039">
    <property type="entry name" value="MAGNESIUM-CHELATASE SUBUNIT CHLI"/>
    <property type="match status" value="1"/>
</dbReference>
<dbReference type="InterPro" id="IPR025158">
    <property type="entry name" value="Mg_chelat-rel_C"/>
</dbReference>
<accession>A0A368KNP7</accession>
<dbReference type="GO" id="GO:0005524">
    <property type="term" value="F:ATP binding"/>
    <property type="evidence" value="ECO:0007669"/>
    <property type="project" value="UniProtKB-KW"/>
</dbReference>
<protein>
    <submittedName>
        <fullName evidence="5">ATP-binding protein</fullName>
    </submittedName>
</protein>
<dbReference type="Pfam" id="PF13335">
    <property type="entry name" value="Mg_chelatase_C"/>
    <property type="match status" value="1"/>
</dbReference>
<dbReference type="Pfam" id="PF13541">
    <property type="entry name" value="ChlI"/>
    <property type="match status" value="1"/>
</dbReference>
<dbReference type="InterPro" id="IPR045006">
    <property type="entry name" value="CHLI-like"/>
</dbReference>
<dbReference type="Proteomes" id="UP000253562">
    <property type="component" value="Unassembled WGS sequence"/>
</dbReference>
<dbReference type="NCBIfam" id="TIGR00368">
    <property type="entry name" value="YifB family Mg chelatase-like AAA ATPase"/>
    <property type="match status" value="1"/>
</dbReference>
<dbReference type="InterPro" id="IPR025943">
    <property type="entry name" value="Sigma_54_int_dom_ATP-bd_2"/>
</dbReference>
<evidence type="ECO:0000259" key="4">
    <source>
        <dbReference type="SMART" id="SM00382"/>
    </source>
</evidence>
<dbReference type="OrthoDB" id="9813147at2"/>
<evidence type="ECO:0000256" key="2">
    <source>
        <dbReference type="ARBA" id="ARBA00022741"/>
    </source>
</evidence>
<dbReference type="PANTHER" id="PTHR32039:SF7">
    <property type="entry name" value="COMPETENCE PROTEIN COMM"/>
    <property type="match status" value="1"/>
</dbReference>
<dbReference type="AlphaFoldDB" id="A0A368KNP7"/>
<dbReference type="Gene3D" id="3.40.50.300">
    <property type="entry name" value="P-loop containing nucleotide triphosphate hydrolases"/>
    <property type="match status" value="1"/>
</dbReference>
<dbReference type="SUPFAM" id="SSF52540">
    <property type="entry name" value="P-loop containing nucleoside triphosphate hydrolases"/>
    <property type="match status" value="1"/>
</dbReference>